<evidence type="ECO:0000256" key="5">
    <source>
        <dbReference type="ARBA" id="ARBA00023136"/>
    </source>
</evidence>
<dbReference type="PANTHER" id="PTHR11920">
    <property type="entry name" value="GUANYLYL CYCLASE"/>
    <property type="match status" value="1"/>
</dbReference>
<evidence type="ECO:0000256" key="2">
    <source>
        <dbReference type="ARBA" id="ARBA00022692"/>
    </source>
</evidence>
<dbReference type="Ensembl" id="ENSGEVT00005012299.1">
    <property type="protein sequence ID" value="ENSGEVP00005011734.1"/>
    <property type="gene ID" value="ENSGEVG00005008310.1"/>
</dbReference>
<dbReference type="Pfam" id="PF00211">
    <property type="entry name" value="Guanylate_cyc"/>
    <property type="match status" value="1"/>
</dbReference>
<keyword evidence="10" id="KW-1185">Reference proteome</keyword>
<reference evidence="9" key="3">
    <citation type="submission" date="2025-09" db="UniProtKB">
        <authorList>
            <consortium name="Ensembl"/>
        </authorList>
    </citation>
    <scope>IDENTIFICATION</scope>
</reference>
<keyword evidence="6" id="KW-0456">Lyase</keyword>
<dbReference type="GeneTree" id="ENSGT00940000165284"/>
<keyword evidence="4" id="KW-1133">Transmembrane helix</keyword>
<dbReference type="GO" id="GO:0005886">
    <property type="term" value="C:plasma membrane"/>
    <property type="evidence" value="ECO:0007669"/>
    <property type="project" value="TreeGrafter"/>
</dbReference>
<dbReference type="PROSITE" id="PS50125">
    <property type="entry name" value="GUANYLATE_CYCLASE_2"/>
    <property type="match status" value="1"/>
</dbReference>
<dbReference type="GO" id="GO:0035556">
    <property type="term" value="P:intracellular signal transduction"/>
    <property type="evidence" value="ECO:0007669"/>
    <property type="project" value="InterPro"/>
</dbReference>
<dbReference type="AlphaFoldDB" id="A0A8C4W805"/>
<evidence type="ECO:0000256" key="4">
    <source>
        <dbReference type="ARBA" id="ARBA00022989"/>
    </source>
</evidence>
<proteinExistence type="predicted"/>
<evidence type="ECO:0000313" key="10">
    <source>
        <dbReference type="Proteomes" id="UP000694390"/>
    </source>
</evidence>
<keyword evidence="5" id="KW-0472">Membrane</keyword>
<dbReference type="InterPro" id="IPR029787">
    <property type="entry name" value="Nucleotide_cyclase"/>
</dbReference>
<dbReference type="GO" id="GO:0004016">
    <property type="term" value="F:adenylate cyclase activity"/>
    <property type="evidence" value="ECO:0007669"/>
    <property type="project" value="TreeGrafter"/>
</dbReference>
<feature type="compositionally biased region" description="Polar residues" evidence="7">
    <location>
        <begin position="153"/>
        <end position="162"/>
    </location>
</feature>
<evidence type="ECO:0000256" key="6">
    <source>
        <dbReference type="ARBA" id="ARBA00023239"/>
    </source>
</evidence>
<evidence type="ECO:0000313" key="9">
    <source>
        <dbReference type="Ensembl" id="ENSGEVP00005011734.1"/>
    </source>
</evidence>
<dbReference type="GO" id="GO:0000166">
    <property type="term" value="F:nucleotide binding"/>
    <property type="evidence" value="ECO:0007669"/>
    <property type="project" value="UniProtKB-KW"/>
</dbReference>
<name>A0A8C4W805_9SAUR</name>
<dbReference type="Gene3D" id="3.30.70.1230">
    <property type="entry name" value="Nucleotide cyclase"/>
    <property type="match status" value="1"/>
</dbReference>
<evidence type="ECO:0000256" key="1">
    <source>
        <dbReference type="ARBA" id="ARBA00004370"/>
    </source>
</evidence>
<dbReference type="Proteomes" id="UP000694390">
    <property type="component" value="Chromosome 18"/>
</dbReference>
<dbReference type="PANTHER" id="PTHR11920:SF497">
    <property type="entry name" value="GUANYLATE CYCLASE"/>
    <property type="match status" value="1"/>
</dbReference>
<dbReference type="SUPFAM" id="SSF55073">
    <property type="entry name" value="Nucleotide cyclase"/>
    <property type="match status" value="1"/>
</dbReference>
<protein>
    <recommendedName>
        <fullName evidence="8">Guanylate cyclase domain-containing protein</fullName>
    </recommendedName>
</protein>
<dbReference type="GO" id="GO:0004383">
    <property type="term" value="F:guanylate cyclase activity"/>
    <property type="evidence" value="ECO:0007669"/>
    <property type="project" value="TreeGrafter"/>
</dbReference>
<dbReference type="GO" id="GO:0007168">
    <property type="term" value="P:receptor guanylyl cyclase signaling pathway"/>
    <property type="evidence" value="ECO:0007669"/>
    <property type="project" value="TreeGrafter"/>
</dbReference>
<keyword evidence="2" id="KW-0812">Transmembrane</keyword>
<accession>A0A8C4W805</accession>
<feature type="domain" description="Guanylate cyclase" evidence="8">
    <location>
        <begin position="1"/>
        <end position="18"/>
    </location>
</feature>
<reference evidence="9" key="1">
    <citation type="submission" date="2019-06" db="EMBL/GenBank/DDBJ databases">
        <title>G10K-VGP Goodes thornscrub tortoise genome, primary haplotype.</title>
        <authorList>
            <person name="Murphy B."/>
            <person name="Edwards T."/>
            <person name="Rhie A."/>
            <person name="Koren S."/>
            <person name="Phillippy A."/>
            <person name="Fedrigo O."/>
            <person name="Haase B."/>
            <person name="Mountcastle J."/>
            <person name="Lewin H."/>
            <person name="Damas J."/>
            <person name="Howe K."/>
            <person name="Formenti G."/>
            <person name="Myers G."/>
            <person name="Durbin R."/>
            <person name="Jarvis E.D."/>
        </authorList>
    </citation>
    <scope>NUCLEOTIDE SEQUENCE [LARGE SCALE GENOMIC DNA]</scope>
</reference>
<dbReference type="InterPro" id="IPR050401">
    <property type="entry name" value="Cyclic_nucleotide_synthase"/>
</dbReference>
<dbReference type="CDD" id="cd07302">
    <property type="entry name" value="CHD"/>
    <property type="match status" value="1"/>
</dbReference>
<sequence length="208" mass="22458">MPRYCLFGDTVNTASRMESTSLPQKIHISSATYHALLTDDTYEIELRGEIEIKGKGKMKTYWLLGNKNYSVQNDSLVCHWNPAISRKKKMENSLLSARQSSTGTMGAVLSEGSTLASQDGTGSASHTRVTSDLAWTSGSSISEAGREPKNGSHHSYPQSFKNNIVPLGSPVSGQGDNSARLDQGEYLGDYGSGLLEKNGFLPGFVDGM</sequence>
<feature type="region of interest" description="Disordered" evidence="7">
    <location>
        <begin position="139"/>
        <end position="180"/>
    </location>
</feature>
<keyword evidence="3" id="KW-0547">Nucleotide-binding</keyword>
<evidence type="ECO:0000259" key="8">
    <source>
        <dbReference type="PROSITE" id="PS50125"/>
    </source>
</evidence>
<dbReference type="OrthoDB" id="6127067at2759"/>
<evidence type="ECO:0000256" key="3">
    <source>
        <dbReference type="ARBA" id="ARBA00022741"/>
    </source>
</evidence>
<organism evidence="9 10">
    <name type="scientific">Gopherus evgoodei</name>
    <name type="common">Goodes thornscrub tortoise</name>
    <dbReference type="NCBI Taxonomy" id="1825980"/>
    <lineage>
        <taxon>Eukaryota</taxon>
        <taxon>Metazoa</taxon>
        <taxon>Chordata</taxon>
        <taxon>Craniata</taxon>
        <taxon>Vertebrata</taxon>
        <taxon>Euteleostomi</taxon>
        <taxon>Archelosauria</taxon>
        <taxon>Testudinata</taxon>
        <taxon>Testudines</taxon>
        <taxon>Cryptodira</taxon>
        <taxon>Durocryptodira</taxon>
        <taxon>Testudinoidea</taxon>
        <taxon>Testudinidae</taxon>
        <taxon>Gopherus</taxon>
    </lineage>
</organism>
<evidence type="ECO:0000256" key="7">
    <source>
        <dbReference type="SAM" id="MobiDB-lite"/>
    </source>
</evidence>
<reference evidence="9" key="2">
    <citation type="submission" date="2025-08" db="UniProtKB">
        <authorList>
            <consortium name="Ensembl"/>
        </authorList>
    </citation>
    <scope>IDENTIFICATION</scope>
</reference>
<dbReference type="InterPro" id="IPR001054">
    <property type="entry name" value="A/G_cyclase"/>
</dbReference>
<dbReference type="GO" id="GO:0001653">
    <property type="term" value="F:peptide receptor activity"/>
    <property type="evidence" value="ECO:0007669"/>
    <property type="project" value="TreeGrafter"/>
</dbReference>
<comment type="subcellular location">
    <subcellularLocation>
        <location evidence="1">Membrane</location>
    </subcellularLocation>
</comment>